<organism evidence="3 4">
    <name type="scientific">Desulfosarcina alkanivorans</name>
    <dbReference type="NCBI Taxonomy" id="571177"/>
    <lineage>
        <taxon>Bacteria</taxon>
        <taxon>Pseudomonadati</taxon>
        <taxon>Thermodesulfobacteriota</taxon>
        <taxon>Desulfobacteria</taxon>
        <taxon>Desulfobacterales</taxon>
        <taxon>Desulfosarcinaceae</taxon>
        <taxon>Desulfosarcina</taxon>
    </lineage>
</organism>
<keyword evidence="4" id="KW-1185">Reference proteome</keyword>
<keyword evidence="1" id="KW-0175">Coiled coil</keyword>
<gene>
    <name evidence="3" type="ORF">DSCA_07710</name>
</gene>
<feature type="coiled-coil region" evidence="1">
    <location>
        <begin position="115"/>
        <end position="149"/>
    </location>
</feature>
<dbReference type="AlphaFoldDB" id="A0A5K7YJB8"/>
<dbReference type="Pfam" id="PF11399">
    <property type="entry name" value="DUF3192"/>
    <property type="match status" value="1"/>
</dbReference>
<evidence type="ECO:0000313" key="4">
    <source>
        <dbReference type="Proteomes" id="UP000427906"/>
    </source>
</evidence>
<feature type="compositionally biased region" description="Basic and acidic residues" evidence="2">
    <location>
        <begin position="204"/>
        <end position="229"/>
    </location>
</feature>
<sequence length="330" mass="37813">MMPALWTKETVAMRIRVIVFIAAVVMTGCVHLDIQKNIDALGRIEPGDTQAAVFETMGPPDLRNDINDRRFVVFYQTKTGKADGTTPLTALCTPIAFENGKVVEVGNDLTDQWTREEEERQRQAEIAEKARREAKMAELARQRAETERRDKIAALEKKVKPVPVSNAALNLKLYRQLRDLDPDNSRYQKKVAFYEERLVRQKKARQDRAARKAKERQRREWEQARDTRNKQLRHYTGNGTAEMAVHDMGSGSLYVWVKNVSQQIITTHPDYFTLLDSDRNPARCEISDSLDSVLEPGGISHGKIDFSREVQPGELIFQNRESGRISKLFQ</sequence>
<protein>
    <submittedName>
        <fullName evidence="3">Uncharacterized protein</fullName>
    </submittedName>
</protein>
<feature type="region of interest" description="Disordered" evidence="2">
    <location>
        <begin position="204"/>
        <end position="230"/>
    </location>
</feature>
<evidence type="ECO:0000256" key="1">
    <source>
        <dbReference type="SAM" id="Coils"/>
    </source>
</evidence>
<evidence type="ECO:0000256" key="2">
    <source>
        <dbReference type="SAM" id="MobiDB-lite"/>
    </source>
</evidence>
<name>A0A5K7YJB8_9BACT</name>
<dbReference type="EMBL" id="AP021874">
    <property type="protein sequence ID" value="BBO66841.1"/>
    <property type="molecule type" value="Genomic_DNA"/>
</dbReference>
<evidence type="ECO:0000313" key="3">
    <source>
        <dbReference type="EMBL" id="BBO66841.1"/>
    </source>
</evidence>
<dbReference type="OrthoDB" id="5417073at2"/>
<dbReference type="InterPro" id="IPR021534">
    <property type="entry name" value="DUF3192"/>
</dbReference>
<accession>A0A5K7YJB8</accession>
<dbReference type="Proteomes" id="UP000427906">
    <property type="component" value="Chromosome"/>
</dbReference>
<reference evidence="3 4" key="1">
    <citation type="submission" date="2019-11" db="EMBL/GenBank/DDBJ databases">
        <title>Comparative genomics of hydrocarbon-degrading Desulfosarcina strains.</title>
        <authorList>
            <person name="Watanabe M."/>
            <person name="Kojima H."/>
            <person name="Fukui M."/>
        </authorList>
    </citation>
    <scope>NUCLEOTIDE SEQUENCE [LARGE SCALE GENOMIC DNA]</scope>
    <source>
        <strain evidence="3 4">PL12</strain>
    </source>
</reference>
<dbReference type="KEGG" id="dalk:DSCA_07710"/>
<proteinExistence type="predicted"/>